<evidence type="ECO:0000256" key="5">
    <source>
        <dbReference type="ARBA" id="ARBA00022617"/>
    </source>
</evidence>
<dbReference type="InterPro" id="IPR036396">
    <property type="entry name" value="Cyt_P450_sf"/>
</dbReference>
<feature type="signal peptide" evidence="14">
    <location>
        <begin position="1"/>
        <end position="16"/>
    </location>
</feature>
<evidence type="ECO:0000256" key="14">
    <source>
        <dbReference type="SAM" id="SignalP"/>
    </source>
</evidence>
<dbReference type="PRINTS" id="PR00463">
    <property type="entry name" value="EP450I"/>
</dbReference>
<keyword evidence="10 12" id="KW-0408">Iron</keyword>
<dbReference type="PROSITE" id="PS00086">
    <property type="entry name" value="CYTOCHROME_P450"/>
    <property type="match status" value="1"/>
</dbReference>
<dbReference type="PANTHER" id="PTHR24291:SF187">
    <property type="entry name" value="CYTOCHROME P450 4AE1-RELATED"/>
    <property type="match status" value="1"/>
</dbReference>
<gene>
    <name evidence="15" type="primary">Cyp4d14</name>
    <name evidence="15" type="ORF">c0_g1_i1</name>
</gene>
<protein>
    <submittedName>
        <fullName evidence="15">Putative cytochrome P450 4d14</fullName>
    </submittedName>
</protein>
<proteinExistence type="inferred from homology"/>
<keyword evidence="6 12" id="KW-0479">Metal-binding</keyword>
<dbReference type="InterPro" id="IPR050196">
    <property type="entry name" value="Cytochrome_P450_Monoox"/>
</dbReference>
<accession>A0A0K8WC10</accession>
<evidence type="ECO:0000256" key="11">
    <source>
        <dbReference type="ARBA" id="ARBA00023033"/>
    </source>
</evidence>
<dbReference type="Gene3D" id="1.10.630.10">
    <property type="entry name" value="Cytochrome P450"/>
    <property type="match status" value="1"/>
</dbReference>
<dbReference type="InterPro" id="IPR017972">
    <property type="entry name" value="Cyt_P450_CS"/>
</dbReference>
<evidence type="ECO:0000256" key="9">
    <source>
        <dbReference type="ARBA" id="ARBA00023002"/>
    </source>
</evidence>
<keyword evidence="14" id="KW-0732">Signal</keyword>
<dbReference type="GO" id="GO:0020037">
    <property type="term" value="F:heme binding"/>
    <property type="evidence" value="ECO:0007669"/>
    <property type="project" value="InterPro"/>
</dbReference>
<sequence>MFLTLLISLLTFLVVGDYLKKRRHNEIFKKNGINSMPSLPIIGVAHHLIKKTPADMIEFTGDVLKNIGKTCNLWLLNQSSILTADPVFLEPLLSSQKVLTKNNLYGLLSPWLREGLLLSTGPKWHSRRKIITPTFHFKILEEFVGVFERQSNVMMDLLRDKADGETVVNLYSFVCAMALDVIAETAMGVKIHAQLQPDLPYVKAVRTVSAITSARFISVLQRFDFWLWLTANSTYKQLHSSIALMHDFTGKVIEERRKLLEKNIKNPQATQTKLHDDDDEDFGRKKHTAFLDMLLLADINGQPLTNNDIREEVDTFMFEGHDTTTSGIAFTCYLLSRHPNVQQKVFEEIRAVIGDDKQRPITLRDLQELKYLECVIKESMRLYPPVPSIGRHIEQDIYFDGKLFPANTNVTVMIYHVLRDPAYFKDPEKFIPERFYSDNAEKINTFAYVPFSAGPRNCVGQKFALLEMKSTISKILRHYELLPLGEDVRPLMNLVLVSSNGVNMGLKSRLCIS</sequence>
<dbReference type="PRINTS" id="PR00385">
    <property type="entry name" value="P450"/>
</dbReference>
<dbReference type="InterPro" id="IPR001128">
    <property type="entry name" value="Cyt_P450"/>
</dbReference>
<dbReference type="CDD" id="cd20628">
    <property type="entry name" value="CYP4"/>
    <property type="match status" value="1"/>
</dbReference>
<evidence type="ECO:0000313" key="15">
    <source>
        <dbReference type="EMBL" id="JAI48696.1"/>
    </source>
</evidence>
<comment type="subcellular location">
    <subcellularLocation>
        <location evidence="3">Endoplasmic reticulum membrane</location>
        <topology evidence="3">Peripheral membrane protein</topology>
    </subcellularLocation>
    <subcellularLocation>
        <location evidence="2">Microsome membrane</location>
        <topology evidence="2">Peripheral membrane protein</topology>
    </subcellularLocation>
</comment>
<feature type="binding site" description="axial binding residue" evidence="12">
    <location>
        <position position="458"/>
    </location>
    <ligand>
        <name>heme</name>
        <dbReference type="ChEBI" id="CHEBI:30413"/>
    </ligand>
    <ligandPart>
        <name>Fe</name>
        <dbReference type="ChEBI" id="CHEBI:18248"/>
    </ligandPart>
</feature>
<comment type="cofactor">
    <cofactor evidence="1 12">
        <name>heme</name>
        <dbReference type="ChEBI" id="CHEBI:30413"/>
    </cofactor>
</comment>
<dbReference type="EMBL" id="GDHF01003618">
    <property type="protein sequence ID" value="JAI48696.1"/>
    <property type="molecule type" value="Transcribed_RNA"/>
</dbReference>
<evidence type="ECO:0000256" key="4">
    <source>
        <dbReference type="ARBA" id="ARBA00010617"/>
    </source>
</evidence>
<keyword evidence="11 13" id="KW-0503">Monooxygenase</keyword>
<dbReference type="InterPro" id="IPR002401">
    <property type="entry name" value="Cyt_P450_E_grp-I"/>
</dbReference>
<keyword evidence="9 13" id="KW-0560">Oxidoreductase</keyword>
<evidence type="ECO:0000256" key="7">
    <source>
        <dbReference type="ARBA" id="ARBA00022824"/>
    </source>
</evidence>
<evidence type="ECO:0000256" key="8">
    <source>
        <dbReference type="ARBA" id="ARBA00022848"/>
    </source>
</evidence>
<keyword evidence="5 12" id="KW-0349">Heme</keyword>
<feature type="chain" id="PRO_5005522936" evidence="14">
    <location>
        <begin position="17"/>
        <end position="513"/>
    </location>
</feature>
<comment type="similarity">
    <text evidence="4 13">Belongs to the cytochrome P450 family.</text>
</comment>
<dbReference type="GO" id="GO:0005506">
    <property type="term" value="F:iron ion binding"/>
    <property type="evidence" value="ECO:0007669"/>
    <property type="project" value="InterPro"/>
</dbReference>
<keyword evidence="8" id="KW-0492">Microsome</keyword>
<name>A0A0K8WC10_BACLA</name>
<organism evidence="15">
    <name type="scientific">Bactrocera latifrons</name>
    <name type="common">Malaysian fruit fly</name>
    <name type="synonym">Chaetodacus latifrons</name>
    <dbReference type="NCBI Taxonomy" id="174628"/>
    <lineage>
        <taxon>Eukaryota</taxon>
        <taxon>Metazoa</taxon>
        <taxon>Ecdysozoa</taxon>
        <taxon>Arthropoda</taxon>
        <taxon>Hexapoda</taxon>
        <taxon>Insecta</taxon>
        <taxon>Pterygota</taxon>
        <taxon>Neoptera</taxon>
        <taxon>Endopterygota</taxon>
        <taxon>Diptera</taxon>
        <taxon>Brachycera</taxon>
        <taxon>Muscomorpha</taxon>
        <taxon>Tephritoidea</taxon>
        <taxon>Tephritidae</taxon>
        <taxon>Bactrocera</taxon>
        <taxon>Bactrocera</taxon>
    </lineage>
</organism>
<evidence type="ECO:0000256" key="12">
    <source>
        <dbReference type="PIRSR" id="PIRSR602401-1"/>
    </source>
</evidence>
<evidence type="ECO:0000256" key="1">
    <source>
        <dbReference type="ARBA" id="ARBA00001971"/>
    </source>
</evidence>
<evidence type="ECO:0000256" key="13">
    <source>
        <dbReference type="RuleBase" id="RU000461"/>
    </source>
</evidence>
<dbReference type="OrthoDB" id="1470350at2759"/>
<dbReference type="GO" id="GO:0004497">
    <property type="term" value="F:monooxygenase activity"/>
    <property type="evidence" value="ECO:0007669"/>
    <property type="project" value="UniProtKB-KW"/>
</dbReference>
<dbReference type="GO" id="GO:0016705">
    <property type="term" value="F:oxidoreductase activity, acting on paired donors, with incorporation or reduction of molecular oxygen"/>
    <property type="evidence" value="ECO:0007669"/>
    <property type="project" value="InterPro"/>
</dbReference>
<evidence type="ECO:0000256" key="2">
    <source>
        <dbReference type="ARBA" id="ARBA00004174"/>
    </source>
</evidence>
<dbReference type="Pfam" id="PF00067">
    <property type="entry name" value="p450"/>
    <property type="match status" value="1"/>
</dbReference>
<dbReference type="GO" id="GO:0005789">
    <property type="term" value="C:endoplasmic reticulum membrane"/>
    <property type="evidence" value="ECO:0007669"/>
    <property type="project" value="UniProtKB-SubCell"/>
</dbReference>
<keyword evidence="7" id="KW-0256">Endoplasmic reticulum</keyword>
<evidence type="ECO:0000256" key="6">
    <source>
        <dbReference type="ARBA" id="ARBA00022723"/>
    </source>
</evidence>
<dbReference type="AlphaFoldDB" id="A0A0K8WC10"/>
<evidence type="ECO:0000256" key="10">
    <source>
        <dbReference type="ARBA" id="ARBA00023004"/>
    </source>
</evidence>
<reference evidence="15" key="1">
    <citation type="submission" date="2015-06" db="EMBL/GenBank/DDBJ databases">
        <authorList>
            <person name="Hoefler B.C."/>
            <person name="Straight P.D."/>
        </authorList>
    </citation>
    <scope>NUCLEOTIDE SEQUENCE</scope>
</reference>
<dbReference type="PANTHER" id="PTHR24291">
    <property type="entry name" value="CYTOCHROME P450 FAMILY 4"/>
    <property type="match status" value="1"/>
</dbReference>
<evidence type="ECO:0000256" key="3">
    <source>
        <dbReference type="ARBA" id="ARBA00004406"/>
    </source>
</evidence>
<dbReference type="SUPFAM" id="SSF48264">
    <property type="entry name" value="Cytochrome P450"/>
    <property type="match status" value="1"/>
</dbReference>
<dbReference type="FunFam" id="1.10.630.10:FF:000182">
    <property type="entry name" value="Cytochrome P450 3A4"/>
    <property type="match status" value="1"/>
</dbReference>